<protein>
    <submittedName>
        <fullName evidence="1">Uncharacterized protein</fullName>
    </submittedName>
</protein>
<gene>
    <name evidence="1" type="ORF">M413DRAFT_438651</name>
</gene>
<sequence length="53" mass="6034">MFVRVPTLDSRVTRTSPFRLPIFADKVEKRHVQGSLDKSSVFNSCALHSKESQ</sequence>
<name>A0A0C3CL94_HEBCY</name>
<proteinExistence type="predicted"/>
<organism evidence="1 2">
    <name type="scientific">Hebeloma cylindrosporum</name>
    <dbReference type="NCBI Taxonomy" id="76867"/>
    <lineage>
        <taxon>Eukaryota</taxon>
        <taxon>Fungi</taxon>
        <taxon>Dikarya</taxon>
        <taxon>Basidiomycota</taxon>
        <taxon>Agaricomycotina</taxon>
        <taxon>Agaricomycetes</taxon>
        <taxon>Agaricomycetidae</taxon>
        <taxon>Agaricales</taxon>
        <taxon>Agaricineae</taxon>
        <taxon>Hymenogastraceae</taxon>
        <taxon>Hebeloma</taxon>
    </lineage>
</organism>
<dbReference type="Proteomes" id="UP000053424">
    <property type="component" value="Unassembled WGS sequence"/>
</dbReference>
<reference evidence="1 2" key="1">
    <citation type="submission" date="2014-04" db="EMBL/GenBank/DDBJ databases">
        <authorList>
            <consortium name="DOE Joint Genome Institute"/>
            <person name="Kuo A."/>
            <person name="Gay G."/>
            <person name="Dore J."/>
            <person name="Kohler A."/>
            <person name="Nagy L.G."/>
            <person name="Floudas D."/>
            <person name="Copeland A."/>
            <person name="Barry K.W."/>
            <person name="Cichocki N."/>
            <person name="Veneault-Fourrey C."/>
            <person name="LaButti K."/>
            <person name="Lindquist E.A."/>
            <person name="Lipzen A."/>
            <person name="Lundell T."/>
            <person name="Morin E."/>
            <person name="Murat C."/>
            <person name="Sun H."/>
            <person name="Tunlid A."/>
            <person name="Henrissat B."/>
            <person name="Grigoriev I.V."/>
            <person name="Hibbett D.S."/>
            <person name="Martin F."/>
            <person name="Nordberg H.P."/>
            <person name="Cantor M.N."/>
            <person name="Hua S.X."/>
        </authorList>
    </citation>
    <scope>NUCLEOTIDE SEQUENCE [LARGE SCALE GENOMIC DNA]</scope>
    <source>
        <strain evidence="2">h7</strain>
    </source>
</reference>
<dbReference type="EMBL" id="KN831768">
    <property type="protein sequence ID" value="KIM49465.1"/>
    <property type="molecule type" value="Genomic_DNA"/>
</dbReference>
<evidence type="ECO:0000313" key="2">
    <source>
        <dbReference type="Proteomes" id="UP000053424"/>
    </source>
</evidence>
<accession>A0A0C3CL94</accession>
<evidence type="ECO:0000313" key="1">
    <source>
        <dbReference type="EMBL" id="KIM49465.1"/>
    </source>
</evidence>
<dbReference type="HOGENOM" id="CLU_3068892_0_0_1"/>
<keyword evidence="2" id="KW-1185">Reference proteome</keyword>
<dbReference type="AlphaFoldDB" id="A0A0C3CL94"/>
<reference evidence="2" key="2">
    <citation type="submission" date="2015-01" db="EMBL/GenBank/DDBJ databases">
        <title>Evolutionary Origins and Diversification of the Mycorrhizal Mutualists.</title>
        <authorList>
            <consortium name="DOE Joint Genome Institute"/>
            <consortium name="Mycorrhizal Genomics Consortium"/>
            <person name="Kohler A."/>
            <person name="Kuo A."/>
            <person name="Nagy L.G."/>
            <person name="Floudas D."/>
            <person name="Copeland A."/>
            <person name="Barry K.W."/>
            <person name="Cichocki N."/>
            <person name="Veneault-Fourrey C."/>
            <person name="LaButti K."/>
            <person name="Lindquist E.A."/>
            <person name="Lipzen A."/>
            <person name="Lundell T."/>
            <person name="Morin E."/>
            <person name="Murat C."/>
            <person name="Riley R."/>
            <person name="Ohm R."/>
            <person name="Sun H."/>
            <person name="Tunlid A."/>
            <person name="Henrissat B."/>
            <person name="Grigoriev I.V."/>
            <person name="Hibbett D.S."/>
            <person name="Martin F."/>
        </authorList>
    </citation>
    <scope>NUCLEOTIDE SEQUENCE [LARGE SCALE GENOMIC DNA]</scope>
    <source>
        <strain evidence="2">h7</strain>
    </source>
</reference>